<sequence>MKRISIFLLLYMAFVAMSCYEDHSAKDFKIIKPIVIEFAGAETAVKIFQFDTLEINPIIYKNGVSDENLTYEWKIQGNEYPETVLSNKMTFREPISAAPNSTAYDLILTVTDKTTDIQEFSRISVTVESSLGEGLLVADTRDGETGDVSLIMSMNFTRGLLEKNTRFYRNVYSSVNQHNLNGLVKDMQSFVKSDSRTLTILTDKDIYRVDPFEFADWEMNNDLFFVPIDGDLQPKNMMLWDYWGVEFLNVNGKVYPRNSSWGNLYYNFYMYTPDLADYDVSQMIVCGTYYYAVPYAFDENKNRFLQVNSRYDGFLQFREQNPGLLFDVNNVGAYDAIYMGEGENAQLMTVFKAEKGNDYWLAAMQTKEEDTGSNLPKGRYVLTNCPGINEAVGFAASPISTDFYYATKDQIYTIALGDSQNVTAESRYIVDRERDGEITSLTMWRGEYGRMNVSSETSSTGMTTQNAQYRMLIITTYKESTGEGKVLTIPIVKLTSGTLEPNREIHGRYEGFGRITKVAYNKVGN</sequence>
<evidence type="ECO:0000313" key="3">
    <source>
        <dbReference type="Proteomes" id="UP000546007"/>
    </source>
</evidence>
<evidence type="ECO:0000256" key="1">
    <source>
        <dbReference type="SAM" id="SignalP"/>
    </source>
</evidence>
<name>A0A7W6HZX2_9BACT</name>
<dbReference type="AlphaFoldDB" id="A0A7W6HZX2"/>
<dbReference type="GeneID" id="93099800"/>
<dbReference type="Pfam" id="PF16407">
    <property type="entry name" value="PKD_2"/>
    <property type="match status" value="1"/>
</dbReference>
<comment type="caution">
    <text evidence="2">The sequence shown here is derived from an EMBL/GenBank/DDBJ whole genome shotgun (WGS) entry which is preliminary data.</text>
</comment>
<organism evidence="2 3">
    <name type="scientific">Butyricimonas faecihominis</name>
    <dbReference type="NCBI Taxonomy" id="1472416"/>
    <lineage>
        <taxon>Bacteria</taxon>
        <taxon>Pseudomonadati</taxon>
        <taxon>Bacteroidota</taxon>
        <taxon>Bacteroidia</taxon>
        <taxon>Bacteroidales</taxon>
        <taxon>Odoribacteraceae</taxon>
        <taxon>Butyricimonas</taxon>
    </lineage>
</organism>
<evidence type="ECO:0000313" key="2">
    <source>
        <dbReference type="EMBL" id="MBB4027750.1"/>
    </source>
</evidence>
<dbReference type="Proteomes" id="UP000546007">
    <property type="component" value="Unassembled WGS sequence"/>
</dbReference>
<feature type="chain" id="PRO_5030517644" description="PKD-like family protein" evidence="1">
    <location>
        <begin position="19"/>
        <end position="525"/>
    </location>
</feature>
<keyword evidence="1" id="KW-0732">Signal</keyword>
<gene>
    <name evidence="2" type="ORF">GGR14_003564</name>
</gene>
<dbReference type="EMBL" id="JACIES010000012">
    <property type="protein sequence ID" value="MBB4027750.1"/>
    <property type="molecule type" value="Genomic_DNA"/>
</dbReference>
<protein>
    <recommendedName>
        <fullName evidence="4">PKD-like family protein</fullName>
    </recommendedName>
</protein>
<reference evidence="2 3" key="1">
    <citation type="submission" date="2020-08" db="EMBL/GenBank/DDBJ databases">
        <title>Genomic Encyclopedia of Type Strains, Phase IV (KMG-IV): sequencing the most valuable type-strain genomes for metagenomic binning, comparative biology and taxonomic classification.</title>
        <authorList>
            <person name="Goeker M."/>
        </authorList>
    </citation>
    <scope>NUCLEOTIDE SEQUENCE [LARGE SCALE GENOMIC DNA]</scope>
    <source>
        <strain evidence="2 3">DSM 105721</strain>
    </source>
</reference>
<feature type="signal peptide" evidence="1">
    <location>
        <begin position="1"/>
        <end position="18"/>
    </location>
</feature>
<dbReference type="PROSITE" id="PS51257">
    <property type="entry name" value="PROKAR_LIPOPROTEIN"/>
    <property type="match status" value="1"/>
</dbReference>
<evidence type="ECO:0008006" key="4">
    <source>
        <dbReference type="Google" id="ProtNLM"/>
    </source>
</evidence>
<proteinExistence type="predicted"/>
<accession>A0A7W6HZX2</accession>
<keyword evidence="3" id="KW-1185">Reference proteome</keyword>
<dbReference type="InterPro" id="IPR032183">
    <property type="entry name" value="PKD-like"/>
</dbReference>
<dbReference type="RefSeq" id="WP_164719535.1">
    <property type="nucleotide sequence ID" value="NZ_AP028155.1"/>
</dbReference>